<dbReference type="InParanoid" id="B7S4E8"/>
<dbReference type="Gene3D" id="3.40.47.10">
    <property type="match status" value="1"/>
</dbReference>
<dbReference type="GeneID" id="7204871"/>
<dbReference type="OrthoDB" id="1269963at2759"/>
<evidence type="ECO:0000256" key="2">
    <source>
        <dbReference type="SAM" id="MobiDB-lite"/>
    </source>
</evidence>
<sequence length="83" mass="8753">MWERKRSHKKSKSTKTLLMDLFPNNTNIEGATIINACYGGTAALLNAFCGLFLTNGTATTPSSSPPILVPTHAAPPDPLVGLA</sequence>
<dbReference type="GO" id="GO:0006084">
    <property type="term" value="P:acetyl-CoA metabolic process"/>
    <property type="evidence" value="ECO:0007669"/>
    <property type="project" value="TreeGrafter"/>
</dbReference>
<reference evidence="5" key="2">
    <citation type="submission" date="2008-08" db="EMBL/GenBank/DDBJ databases">
        <authorList>
            <consortium name="Diatom Consortium"/>
            <person name="Grigoriev I."/>
            <person name="Grimwood J."/>
            <person name="Kuo A."/>
            <person name="Otillar R.P."/>
            <person name="Salamov A."/>
            <person name="Detter J.C."/>
            <person name="Lindquist E."/>
            <person name="Shapiro H."/>
            <person name="Lucas S."/>
            <person name="Glavina del Rio T."/>
            <person name="Pitluck S."/>
            <person name="Rokhsar D."/>
            <person name="Bowler C."/>
        </authorList>
    </citation>
    <scope>GENOME REANNOTATION</scope>
    <source>
        <strain evidence="5">CCAP 1055/1</strain>
    </source>
</reference>
<organism evidence="4 5">
    <name type="scientific">Phaeodactylum tricornutum (strain CCAP 1055/1)</name>
    <dbReference type="NCBI Taxonomy" id="556484"/>
    <lineage>
        <taxon>Eukaryota</taxon>
        <taxon>Sar</taxon>
        <taxon>Stramenopiles</taxon>
        <taxon>Ochrophyta</taxon>
        <taxon>Bacillariophyta</taxon>
        <taxon>Bacillariophyceae</taxon>
        <taxon>Bacillariophycidae</taxon>
        <taxon>Naviculales</taxon>
        <taxon>Phaeodactylaceae</taxon>
        <taxon>Phaeodactylum</taxon>
    </lineage>
</organism>
<feature type="non-terminal residue" evidence="4">
    <location>
        <position position="83"/>
    </location>
</feature>
<dbReference type="HOGENOM" id="CLU_781836_0_0_1"/>
<gene>
    <name evidence="4" type="ORF">PHATRDRAFT_bd1757</name>
</gene>
<dbReference type="RefSeq" id="XP_002176383.1">
    <property type="nucleotide sequence ID" value="XM_002176347.1"/>
</dbReference>
<evidence type="ECO:0000313" key="5">
    <source>
        <dbReference type="Proteomes" id="UP000000759"/>
    </source>
</evidence>
<dbReference type="InterPro" id="IPR016039">
    <property type="entry name" value="Thiolase-like"/>
</dbReference>
<dbReference type="EMBL" id="DS999284">
    <property type="protein sequence ID" value="EEC42619.1"/>
    <property type="molecule type" value="Genomic_DNA"/>
</dbReference>
<dbReference type="PANTHER" id="PTHR43323:SF2">
    <property type="entry name" value="HYDROXYMETHYLGLUTARYL-COA SYNTHASE"/>
    <property type="match status" value="1"/>
</dbReference>
<protein>
    <recommendedName>
        <fullName evidence="3">Hydroxymethylglutaryl-coenzyme A synthase N-terminal domain-containing protein</fullName>
    </recommendedName>
</protein>
<feature type="compositionally biased region" description="Pro residues" evidence="2">
    <location>
        <begin position="63"/>
        <end position="83"/>
    </location>
</feature>
<evidence type="ECO:0000313" key="4">
    <source>
        <dbReference type="EMBL" id="EEC42619.1"/>
    </source>
</evidence>
<dbReference type="Pfam" id="PF01154">
    <property type="entry name" value="HMG_CoA_synt_N"/>
    <property type="match status" value="1"/>
</dbReference>
<proteinExistence type="predicted"/>
<feature type="domain" description="Hydroxymethylglutaryl-coenzyme A synthase N-terminal" evidence="3">
    <location>
        <begin position="9"/>
        <end position="48"/>
    </location>
</feature>
<keyword evidence="1" id="KW-0808">Transferase</keyword>
<keyword evidence="5" id="KW-1185">Reference proteome</keyword>
<dbReference type="InterPro" id="IPR013528">
    <property type="entry name" value="HMG_CoA_synth_N"/>
</dbReference>
<accession>B7S4E8</accession>
<name>B7S4E8_PHATC</name>
<dbReference type="GO" id="GO:0010142">
    <property type="term" value="P:farnesyl diphosphate biosynthetic process, mevalonate pathway"/>
    <property type="evidence" value="ECO:0007669"/>
    <property type="project" value="TreeGrafter"/>
</dbReference>
<dbReference type="PANTHER" id="PTHR43323">
    <property type="entry name" value="3-HYDROXY-3-METHYLGLUTARYL COENZYME A SYNTHASE"/>
    <property type="match status" value="1"/>
</dbReference>
<dbReference type="PaxDb" id="2850-Phatrdraft1757"/>
<evidence type="ECO:0000259" key="3">
    <source>
        <dbReference type="Pfam" id="PF01154"/>
    </source>
</evidence>
<dbReference type="Proteomes" id="UP000000759">
    <property type="component" value="Unassembled WGS sequence"/>
</dbReference>
<dbReference type="GO" id="GO:0004421">
    <property type="term" value="F:hydroxymethylglutaryl-CoA synthase activity"/>
    <property type="evidence" value="ECO:0007669"/>
    <property type="project" value="TreeGrafter"/>
</dbReference>
<dbReference type="AlphaFoldDB" id="B7S4E8"/>
<dbReference type="STRING" id="556484.B7S4E8"/>
<dbReference type="KEGG" id="pti:PHATRDRAFT_bd1757"/>
<reference evidence="4 5" key="1">
    <citation type="journal article" date="2008" name="Nature">
        <title>The Phaeodactylum genome reveals the evolutionary history of diatom genomes.</title>
        <authorList>
            <person name="Bowler C."/>
            <person name="Allen A.E."/>
            <person name="Badger J.H."/>
            <person name="Grimwood J."/>
            <person name="Jabbari K."/>
            <person name="Kuo A."/>
            <person name="Maheswari U."/>
            <person name="Martens C."/>
            <person name="Maumus F."/>
            <person name="Otillar R.P."/>
            <person name="Rayko E."/>
            <person name="Salamov A."/>
            <person name="Vandepoele K."/>
            <person name="Beszteri B."/>
            <person name="Gruber A."/>
            <person name="Heijde M."/>
            <person name="Katinka M."/>
            <person name="Mock T."/>
            <person name="Valentin K."/>
            <person name="Verret F."/>
            <person name="Berges J.A."/>
            <person name="Brownlee C."/>
            <person name="Cadoret J.P."/>
            <person name="Chiovitti A."/>
            <person name="Choi C.J."/>
            <person name="Coesel S."/>
            <person name="De Martino A."/>
            <person name="Detter J.C."/>
            <person name="Durkin C."/>
            <person name="Falciatore A."/>
            <person name="Fournet J."/>
            <person name="Haruta M."/>
            <person name="Huysman M.J."/>
            <person name="Jenkins B.D."/>
            <person name="Jiroutova K."/>
            <person name="Jorgensen R.E."/>
            <person name="Joubert Y."/>
            <person name="Kaplan A."/>
            <person name="Kroger N."/>
            <person name="Kroth P.G."/>
            <person name="La Roche J."/>
            <person name="Lindquist E."/>
            <person name="Lommer M."/>
            <person name="Martin-Jezequel V."/>
            <person name="Lopez P.J."/>
            <person name="Lucas S."/>
            <person name="Mangogna M."/>
            <person name="McGinnis K."/>
            <person name="Medlin L.K."/>
            <person name="Montsant A."/>
            <person name="Oudot-Le Secq M.P."/>
            <person name="Napoli C."/>
            <person name="Obornik M."/>
            <person name="Parker M.S."/>
            <person name="Petit J.L."/>
            <person name="Porcel B.M."/>
            <person name="Poulsen N."/>
            <person name="Robison M."/>
            <person name="Rychlewski L."/>
            <person name="Rynearson T.A."/>
            <person name="Schmutz J."/>
            <person name="Shapiro H."/>
            <person name="Siaut M."/>
            <person name="Stanley M."/>
            <person name="Sussman M.R."/>
            <person name="Taylor A.R."/>
            <person name="Vardi A."/>
            <person name="von Dassow P."/>
            <person name="Vyverman W."/>
            <person name="Willis A."/>
            <person name="Wyrwicz L.S."/>
            <person name="Rokhsar D.S."/>
            <person name="Weissenbach J."/>
            <person name="Armbrust E.V."/>
            <person name="Green B.R."/>
            <person name="Van de Peer Y."/>
            <person name="Grigoriev I.V."/>
        </authorList>
    </citation>
    <scope>NUCLEOTIDE SEQUENCE [LARGE SCALE GENOMIC DNA]</scope>
    <source>
        <strain evidence="4 5">CCAP 1055/1</strain>
    </source>
</reference>
<evidence type="ECO:0000256" key="1">
    <source>
        <dbReference type="ARBA" id="ARBA00022679"/>
    </source>
</evidence>
<feature type="region of interest" description="Disordered" evidence="2">
    <location>
        <begin position="61"/>
        <end position="83"/>
    </location>
</feature>